<dbReference type="NCBIfam" id="TIGR03298">
    <property type="entry name" value="argP"/>
    <property type="match status" value="1"/>
</dbReference>
<evidence type="ECO:0000256" key="1">
    <source>
        <dbReference type="ARBA" id="ARBA00009437"/>
    </source>
</evidence>
<accession>A0A844W238</accession>
<gene>
    <name evidence="6" type="ORF">GLS40_07365</name>
</gene>
<dbReference type="Pfam" id="PF00126">
    <property type="entry name" value="HTH_1"/>
    <property type="match status" value="1"/>
</dbReference>
<evidence type="ECO:0000256" key="3">
    <source>
        <dbReference type="ARBA" id="ARBA00023125"/>
    </source>
</evidence>
<dbReference type="NCBIfam" id="NF002964">
    <property type="entry name" value="PRK03635.1"/>
    <property type="match status" value="1"/>
</dbReference>
<dbReference type="GO" id="GO:0003677">
    <property type="term" value="F:DNA binding"/>
    <property type="evidence" value="ECO:0007669"/>
    <property type="project" value="UniProtKB-KW"/>
</dbReference>
<dbReference type="EMBL" id="WNXQ01000003">
    <property type="protein sequence ID" value="MWB77837.1"/>
    <property type="molecule type" value="Genomic_DNA"/>
</dbReference>
<dbReference type="SUPFAM" id="SSF53850">
    <property type="entry name" value="Periplasmic binding protein-like II"/>
    <property type="match status" value="1"/>
</dbReference>
<dbReference type="PRINTS" id="PR00039">
    <property type="entry name" value="HTHLYSR"/>
</dbReference>
<comment type="caution">
    <text evidence="6">The sequence shown here is derived from an EMBL/GenBank/DDBJ whole genome shotgun (WGS) entry which is preliminary data.</text>
</comment>
<evidence type="ECO:0000256" key="4">
    <source>
        <dbReference type="ARBA" id="ARBA00023163"/>
    </source>
</evidence>
<dbReference type="RefSeq" id="WP_160382094.1">
    <property type="nucleotide sequence ID" value="NZ_WNXQ01000003.1"/>
</dbReference>
<dbReference type="InterPro" id="IPR036390">
    <property type="entry name" value="WH_DNA-bd_sf"/>
</dbReference>
<comment type="similarity">
    <text evidence="1">Belongs to the LysR transcriptional regulatory family.</text>
</comment>
<keyword evidence="2" id="KW-0805">Transcription regulation</keyword>
<dbReference type="AlphaFoldDB" id="A0A844W238"/>
<evidence type="ECO:0000313" key="7">
    <source>
        <dbReference type="Proteomes" id="UP000443843"/>
    </source>
</evidence>
<dbReference type="SUPFAM" id="SSF46785">
    <property type="entry name" value="Winged helix' DNA-binding domain"/>
    <property type="match status" value="1"/>
</dbReference>
<dbReference type="GO" id="GO:0003700">
    <property type="term" value="F:DNA-binding transcription factor activity"/>
    <property type="evidence" value="ECO:0007669"/>
    <property type="project" value="InterPro"/>
</dbReference>
<proteinExistence type="inferred from homology"/>
<keyword evidence="4" id="KW-0804">Transcription</keyword>
<organism evidence="6 7">
    <name type="scientific">Pseudooceanicola pacificus</name>
    <dbReference type="NCBI Taxonomy" id="2676438"/>
    <lineage>
        <taxon>Bacteria</taxon>
        <taxon>Pseudomonadati</taxon>
        <taxon>Pseudomonadota</taxon>
        <taxon>Alphaproteobacteria</taxon>
        <taxon>Rhodobacterales</taxon>
        <taxon>Paracoccaceae</taxon>
        <taxon>Pseudooceanicola</taxon>
    </lineage>
</organism>
<dbReference type="InterPro" id="IPR050176">
    <property type="entry name" value="LTTR"/>
</dbReference>
<name>A0A844W238_9RHOB</name>
<dbReference type="InterPro" id="IPR036388">
    <property type="entry name" value="WH-like_DNA-bd_sf"/>
</dbReference>
<sequence length="306" mass="32783">MFDYNQLAALAAIIRVGSFDGAAAALGITQPAVSQRLRALEDRLGQPLVLRGQPCTATPAGQRLARHAEEVGLMEAQLTAALGPGPEAGPRFLRIAVNADSLASWIVPALAAAQEAVPGLLFDLAVDDQDHSADWLRRGEVSAAVTGTARPPHGCEAHPLGVMRYIASASPGWIARHCPDGVTGAVMRRAPAMTYDEKDRLQLMWLDRTFGPGRAPPQHYLPSTHAFIHGAEAGLGWGMNPEMLIGAALESGRLRPLLPDTPLDVPLYWMTPRHLSDTLRPVTRAIRATAQRMLRQPPRSDPAGPA</sequence>
<evidence type="ECO:0000259" key="5">
    <source>
        <dbReference type="PROSITE" id="PS50931"/>
    </source>
</evidence>
<keyword evidence="3 6" id="KW-0238">DNA-binding</keyword>
<dbReference type="InterPro" id="IPR000847">
    <property type="entry name" value="LysR_HTH_N"/>
</dbReference>
<dbReference type="NCBIfam" id="NF009888">
    <property type="entry name" value="PRK13348.1"/>
    <property type="match status" value="1"/>
</dbReference>
<keyword evidence="7" id="KW-1185">Reference proteome</keyword>
<dbReference type="InterPro" id="IPR005119">
    <property type="entry name" value="LysR_subst-bd"/>
</dbReference>
<protein>
    <submittedName>
        <fullName evidence="6">ArgP/LysG family DNA-binding transcriptional regulator</fullName>
    </submittedName>
</protein>
<evidence type="ECO:0000256" key="2">
    <source>
        <dbReference type="ARBA" id="ARBA00023015"/>
    </source>
</evidence>
<dbReference type="Gene3D" id="3.40.190.290">
    <property type="match status" value="1"/>
</dbReference>
<dbReference type="Proteomes" id="UP000443843">
    <property type="component" value="Unassembled WGS sequence"/>
</dbReference>
<dbReference type="InterPro" id="IPR017685">
    <property type="entry name" value="ArgP"/>
</dbReference>
<dbReference type="PROSITE" id="PS50931">
    <property type="entry name" value="HTH_LYSR"/>
    <property type="match status" value="1"/>
</dbReference>
<reference evidence="6 7" key="1">
    <citation type="submission" date="2019-11" db="EMBL/GenBank/DDBJ databases">
        <title>Pseudooceanicola pacifica sp. nov., isolated from deep-sea sediment of the Pacific Ocean.</title>
        <authorList>
            <person name="Lyu L."/>
        </authorList>
    </citation>
    <scope>NUCLEOTIDE SEQUENCE [LARGE SCALE GENOMIC DNA]</scope>
    <source>
        <strain evidence="6 7">216_PA32_1</strain>
    </source>
</reference>
<dbReference type="Gene3D" id="1.10.10.10">
    <property type="entry name" value="Winged helix-like DNA-binding domain superfamily/Winged helix DNA-binding domain"/>
    <property type="match status" value="1"/>
</dbReference>
<dbReference type="Pfam" id="PF03466">
    <property type="entry name" value="LysR_substrate"/>
    <property type="match status" value="1"/>
</dbReference>
<dbReference type="PANTHER" id="PTHR30579:SF2">
    <property type="entry name" value="HTH-TYPE TRANSCRIPTIONAL REGULATOR ARGP"/>
    <property type="match status" value="1"/>
</dbReference>
<evidence type="ECO:0000313" key="6">
    <source>
        <dbReference type="EMBL" id="MWB77837.1"/>
    </source>
</evidence>
<feature type="domain" description="HTH lysR-type" evidence="5">
    <location>
        <begin position="2"/>
        <end position="58"/>
    </location>
</feature>
<dbReference type="PANTHER" id="PTHR30579">
    <property type="entry name" value="TRANSCRIPTIONAL REGULATOR"/>
    <property type="match status" value="1"/>
</dbReference>